<feature type="domain" description="HTH araC/xylS-type" evidence="4">
    <location>
        <begin position="222"/>
        <end position="323"/>
    </location>
</feature>
<dbReference type="InterPro" id="IPR020449">
    <property type="entry name" value="Tscrpt_reg_AraC-type_HTH"/>
</dbReference>
<evidence type="ECO:0000259" key="4">
    <source>
        <dbReference type="PROSITE" id="PS01124"/>
    </source>
</evidence>
<evidence type="ECO:0000256" key="3">
    <source>
        <dbReference type="ARBA" id="ARBA00023163"/>
    </source>
</evidence>
<dbReference type="InterPro" id="IPR035418">
    <property type="entry name" value="AraC-bd_2"/>
</dbReference>
<dbReference type="Gene3D" id="1.10.10.60">
    <property type="entry name" value="Homeodomain-like"/>
    <property type="match status" value="1"/>
</dbReference>
<dbReference type="SMART" id="SM00342">
    <property type="entry name" value="HTH_ARAC"/>
    <property type="match status" value="1"/>
</dbReference>
<reference evidence="6" key="1">
    <citation type="journal article" date="2020" name="Syst. Appl. Microbiol.">
        <title>Streptomyces alkaliterrae sp. nov., isolated from an alkaline soil, and emended descriptions of Streptomyces alkaliphilus, Streptomyces calidiresistens and Streptomyces durbertensis.</title>
        <authorList>
            <person name="Swiecimska M."/>
            <person name="Golinska P."/>
            <person name="Nouioui I."/>
            <person name="Wypij M."/>
            <person name="Rai M."/>
            <person name="Sangal V."/>
            <person name="Goodfellow M."/>
        </authorList>
    </citation>
    <scope>NUCLEOTIDE SEQUENCE [LARGE SCALE GENOMIC DNA]</scope>
    <source>
        <strain evidence="6">DSM 104538</strain>
    </source>
</reference>
<evidence type="ECO:0000256" key="1">
    <source>
        <dbReference type="ARBA" id="ARBA00023015"/>
    </source>
</evidence>
<dbReference type="PROSITE" id="PS01124">
    <property type="entry name" value="HTH_ARAC_FAMILY_2"/>
    <property type="match status" value="1"/>
</dbReference>
<dbReference type="InterPro" id="IPR018062">
    <property type="entry name" value="HTH_AraC-typ_CS"/>
</dbReference>
<dbReference type="Pfam" id="PF14525">
    <property type="entry name" value="AraC_binding_2"/>
    <property type="match status" value="1"/>
</dbReference>
<organism evidence="5 6">
    <name type="scientific">Streptomyces durbertensis</name>
    <dbReference type="NCBI Taxonomy" id="2448886"/>
    <lineage>
        <taxon>Bacteria</taxon>
        <taxon>Bacillati</taxon>
        <taxon>Actinomycetota</taxon>
        <taxon>Actinomycetes</taxon>
        <taxon>Kitasatosporales</taxon>
        <taxon>Streptomycetaceae</taxon>
        <taxon>Streptomyces</taxon>
    </lineage>
</organism>
<keyword evidence="6" id="KW-1185">Reference proteome</keyword>
<dbReference type="InterPro" id="IPR018060">
    <property type="entry name" value="HTH_AraC"/>
</dbReference>
<comment type="caution">
    <text evidence="5">The sequence shown here is derived from an EMBL/GenBank/DDBJ whole genome shotgun (WGS) entry which is preliminary data.</text>
</comment>
<dbReference type="PROSITE" id="PS00041">
    <property type="entry name" value="HTH_ARAC_FAMILY_1"/>
    <property type="match status" value="1"/>
</dbReference>
<dbReference type="Proteomes" id="UP000766698">
    <property type="component" value="Unassembled WGS sequence"/>
</dbReference>
<dbReference type="SUPFAM" id="SSF46689">
    <property type="entry name" value="Homeodomain-like"/>
    <property type="match status" value="1"/>
</dbReference>
<accession>A0ABR6EI15</accession>
<dbReference type="PANTHER" id="PTHR46796">
    <property type="entry name" value="HTH-TYPE TRANSCRIPTIONAL ACTIVATOR RHAS-RELATED"/>
    <property type="match status" value="1"/>
</dbReference>
<dbReference type="RefSeq" id="WP_182856062.1">
    <property type="nucleotide sequence ID" value="NZ_WMLF01000186.1"/>
</dbReference>
<dbReference type="InterPro" id="IPR050204">
    <property type="entry name" value="AraC_XylS_family_regulators"/>
</dbReference>
<proteinExistence type="predicted"/>
<protein>
    <submittedName>
        <fullName evidence="5">Helix-turn-helix domain-containing protein</fullName>
    </submittedName>
</protein>
<evidence type="ECO:0000313" key="5">
    <source>
        <dbReference type="EMBL" id="MBB1244712.1"/>
    </source>
</evidence>
<evidence type="ECO:0000256" key="2">
    <source>
        <dbReference type="ARBA" id="ARBA00023125"/>
    </source>
</evidence>
<dbReference type="PANTHER" id="PTHR46796:SF6">
    <property type="entry name" value="ARAC SUBFAMILY"/>
    <property type="match status" value="1"/>
</dbReference>
<keyword evidence="2" id="KW-0238">DNA-binding</keyword>
<sequence length="332" mass="36668">MLSEALYFDSDAVPAEERFERWREHMMDSLSPMDVQSPHREDFRAELRVLEMGALSVWPASYQALTFDRSSRLVRESDPETCHVLLVLSGEAEASWGKSRVEYGRYDLLTTVSSAPARVRAEPADVGGLVRSVGVEVPRAAIPLPAGQVDRVVGRCLSGRDGPGALLALTLTQLARRNSGYRAADVPRLELVLVDLLTALFAHACDAESAQPVDNRQRVLRLRIRAFIQQNLADPELCPALVASAHHISVRYLHRLFEEEPETVADSIRRQRLAGARRDLSDPALVAVSVQDIAARWGFRHHAAFTRAFRNAFGASPSEHRRAAPALAAARG</sequence>
<keyword evidence="1" id="KW-0805">Transcription regulation</keyword>
<dbReference type="EMBL" id="WMLF01000186">
    <property type="protein sequence ID" value="MBB1244712.1"/>
    <property type="molecule type" value="Genomic_DNA"/>
</dbReference>
<name>A0ABR6EI15_9ACTN</name>
<dbReference type="InterPro" id="IPR009057">
    <property type="entry name" value="Homeodomain-like_sf"/>
</dbReference>
<evidence type="ECO:0000313" key="6">
    <source>
        <dbReference type="Proteomes" id="UP000766698"/>
    </source>
</evidence>
<dbReference type="Pfam" id="PF12833">
    <property type="entry name" value="HTH_18"/>
    <property type="match status" value="1"/>
</dbReference>
<gene>
    <name evidence="5" type="ORF">GL263_14215</name>
</gene>
<keyword evidence="3" id="KW-0804">Transcription</keyword>
<dbReference type="PRINTS" id="PR00032">
    <property type="entry name" value="HTHARAC"/>
</dbReference>